<keyword evidence="1" id="KW-1133">Transmembrane helix</keyword>
<proteinExistence type="predicted"/>
<keyword evidence="3" id="KW-1185">Reference proteome</keyword>
<comment type="caution">
    <text evidence="2">The sequence shown here is derived from an EMBL/GenBank/DDBJ whole genome shotgun (WGS) entry which is preliminary data.</text>
</comment>
<accession>A0A7J7N7X1</accession>
<feature type="transmembrane region" description="Helical" evidence="1">
    <location>
        <begin position="60"/>
        <end position="79"/>
    </location>
</feature>
<organism evidence="2 3">
    <name type="scientific">Kingdonia uniflora</name>
    <dbReference type="NCBI Taxonomy" id="39325"/>
    <lineage>
        <taxon>Eukaryota</taxon>
        <taxon>Viridiplantae</taxon>
        <taxon>Streptophyta</taxon>
        <taxon>Embryophyta</taxon>
        <taxon>Tracheophyta</taxon>
        <taxon>Spermatophyta</taxon>
        <taxon>Magnoliopsida</taxon>
        <taxon>Ranunculales</taxon>
        <taxon>Circaeasteraceae</taxon>
        <taxon>Kingdonia</taxon>
    </lineage>
</organism>
<dbReference type="GO" id="GO:0009725">
    <property type="term" value="P:response to hormone"/>
    <property type="evidence" value="ECO:0007669"/>
    <property type="project" value="InterPro"/>
</dbReference>
<evidence type="ECO:0000256" key="1">
    <source>
        <dbReference type="SAM" id="Phobius"/>
    </source>
</evidence>
<sequence>GEDVELRLGIRRAVRPRNSLPNSVLTDQNTHPNIFSPVSNAISTNSMYHIFYSPRYFFDYYLIIGWMPGGFGLQLSFALKHMEGFVKDIKCRGATDSNTHEDICKESEYRSTFECLHYSAS</sequence>
<evidence type="ECO:0000313" key="3">
    <source>
        <dbReference type="Proteomes" id="UP000541444"/>
    </source>
</evidence>
<protein>
    <submittedName>
        <fullName evidence="2">Uncharacterized protein</fullName>
    </submittedName>
</protein>
<dbReference type="OrthoDB" id="1928202at2759"/>
<evidence type="ECO:0000313" key="2">
    <source>
        <dbReference type="EMBL" id="KAF6163183.1"/>
    </source>
</evidence>
<dbReference type="AlphaFoldDB" id="A0A7J7N7X1"/>
<dbReference type="InterPro" id="IPR044835">
    <property type="entry name" value="ARF_plant"/>
</dbReference>
<name>A0A7J7N7X1_9MAGN</name>
<dbReference type="GO" id="GO:0003677">
    <property type="term" value="F:DNA binding"/>
    <property type="evidence" value="ECO:0007669"/>
    <property type="project" value="InterPro"/>
</dbReference>
<keyword evidence="1" id="KW-0812">Transmembrane</keyword>
<gene>
    <name evidence="2" type="ORF">GIB67_025047</name>
</gene>
<keyword evidence="1" id="KW-0472">Membrane</keyword>
<reference evidence="2 3" key="1">
    <citation type="journal article" date="2020" name="IScience">
        <title>Genome Sequencing of the Endangered Kingdonia uniflora (Circaeasteraceae, Ranunculales) Reveals Potential Mechanisms of Evolutionary Specialization.</title>
        <authorList>
            <person name="Sun Y."/>
            <person name="Deng T."/>
            <person name="Zhang A."/>
            <person name="Moore M.J."/>
            <person name="Landis J.B."/>
            <person name="Lin N."/>
            <person name="Zhang H."/>
            <person name="Zhang X."/>
            <person name="Huang J."/>
            <person name="Zhang X."/>
            <person name="Sun H."/>
            <person name="Wang H."/>
        </authorList>
    </citation>
    <scope>NUCLEOTIDE SEQUENCE [LARGE SCALE GENOMIC DNA]</scope>
    <source>
        <strain evidence="2">TB1705</strain>
        <tissue evidence="2">Leaf</tissue>
    </source>
</reference>
<dbReference type="Proteomes" id="UP000541444">
    <property type="component" value="Unassembled WGS sequence"/>
</dbReference>
<dbReference type="PANTHER" id="PTHR31384">
    <property type="entry name" value="AUXIN RESPONSE FACTOR 4-RELATED"/>
    <property type="match status" value="1"/>
</dbReference>
<dbReference type="EMBL" id="JACGCM010000999">
    <property type="protein sequence ID" value="KAF6163183.1"/>
    <property type="molecule type" value="Genomic_DNA"/>
</dbReference>
<dbReference type="GO" id="GO:0006355">
    <property type="term" value="P:regulation of DNA-templated transcription"/>
    <property type="evidence" value="ECO:0007669"/>
    <property type="project" value="InterPro"/>
</dbReference>
<feature type="non-terminal residue" evidence="2">
    <location>
        <position position="1"/>
    </location>
</feature>
<dbReference type="PANTHER" id="PTHR31384:SF102">
    <property type="entry name" value="AUXIN RESPONSE FACTOR 4"/>
    <property type="match status" value="1"/>
</dbReference>